<proteinExistence type="predicted"/>
<dbReference type="GO" id="GO:0008641">
    <property type="term" value="F:ubiquitin-like modifier activating enzyme activity"/>
    <property type="evidence" value="ECO:0007669"/>
    <property type="project" value="InterPro"/>
</dbReference>
<evidence type="ECO:0000313" key="1">
    <source>
        <dbReference type="EMBL" id="KAK4774523.1"/>
    </source>
</evidence>
<protein>
    <submittedName>
        <fullName evidence="1">Uncharacterized protein</fullName>
    </submittedName>
</protein>
<evidence type="ECO:0000313" key="2">
    <source>
        <dbReference type="Proteomes" id="UP001346149"/>
    </source>
</evidence>
<organism evidence="1 2">
    <name type="scientific">Trapa natans</name>
    <name type="common">Water chestnut</name>
    <dbReference type="NCBI Taxonomy" id="22666"/>
    <lineage>
        <taxon>Eukaryota</taxon>
        <taxon>Viridiplantae</taxon>
        <taxon>Streptophyta</taxon>
        <taxon>Embryophyta</taxon>
        <taxon>Tracheophyta</taxon>
        <taxon>Spermatophyta</taxon>
        <taxon>Magnoliopsida</taxon>
        <taxon>eudicotyledons</taxon>
        <taxon>Gunneridae</taxon>
        <taxon>Pentapetalae</taxon>
        <taxon>rosids</taxon>
        <taxon>malvids</taxon>
        <taxon>Myrtales</taxon>
        <taxon>Lythraceae</taxon>
        <taxon>Trapa</taxon>
    </lineage>
</organism>
<dbReference type="InterPro" id="IPR035985">
    <property type="entry name" value="Ubiquitin-activating_enz"/>
</dbReference>
<dbReference type="Gene3D" id="3.40.50.720">
    <property type="entry name" value="NAD(P)-binding Rossmann-like Domain"/>
    <property type="match status" value="1"/>
</dbReference>
<reference evidence="1 2" key="1">
    <citation type="journal article" date="2023" name="Hortic Res">
        <title>Pangenome of water caltrop reveals structural variations and asymmetric subgenome divergence after allopolyploidization.</title>
        <authorList>
            <person name="Zhang X."/>
            <person name="Chen Y."/>
            <person name="Wang L."/>
            <person name="Yuan Y."/>
            <person name="Fang M."/>
            <person name="Shi L."/>
            <person name="Lu R."/>
            <person name="Comes H.P."/>
            <person name="Ma Y."/>
            <person name="Chen Y."/>
            <person name="Huang G."/>
            <person name="Zhou Y."/>
            <person name="Zheng Z."/>
            <person name="Qiu Y."/>
        </authorList>
    </citation>
    <scope>NUCLEOTIDE SEQUENCE [LARGE SCALE GENOMIC DNA]</scope>
    <source>
        <strain evidence="1">F231</strain>
    </source>
</reference>
<keyword evidence="2" id="KW-1185">Reference proteome</keyword>
<dbReference type="SUPFAM" id="SSF69572">
    <property type="entry name" value="Activating enzymes of the ubiquitin-like proteins"/>
    <property type="match status" value="1"/>
</dbReference>
<sequence>MMKGPWSCGIFLAVSFFQRVMLKRIGHWLLFRSCRNLIMQWSFLLTTQLTKEQLSDFQAVVFTDINLEHVIEFNDYCHSHQPPIAFIKAEVRGFCGLVFCDFELGFTVLDVDGVDPHTGIIYQ</sequence>
<gene>
    <name evidence="1" type="ORF">SAY86_009458</name>
</gene>
<name>A0AAN7KQZ5_TRANT</name>
<dbReference type="EMBL" id="JAXQNO010000019">
    <property type="protein sequence ID" value="KAK4774523.1"/>
    <property type="molecule type" value="Genomic_DNA"/>
</dbReference>
<dbReference type="AlphaFoldDB" id="A0AAN7KQZ5"/>
<dbReference type="Proteomes" id="UP001346149">
    <property type="component" value="Unassembled WGS sequence"/>
</dbReference>
<accession>A0AAN7KQZ5</accession>
<comment type="caution">
    <text evidence="1">The sequence shown here is derived from an EMBL/GenBank/DDBJ whole genome shotgun (WGS) entry which is preliminary data.</text>
</comment>